<organism evidence="2 3">
    <name type="scientific">Candidatus Macondimonas diazotrophica</name>
    <dbReference type="NCBI Taxonomy" id="2305248"/>
    <lineage>
        <taxon>Bacteria</taxon>
        <taxon>Pseudomonadati</taxon>
        <taxon>Pseudomonadota</taxon>
        <taxon>Gammaproteobacteria</taxon>
        <taxon>Chromatiales</taxon>
        <taxon>Ectothiorhodospiraceae</taxon>
        <taxon>Candidatus Macondimonas</taxon>
    </lineage>
</organism>
<dbReference type="GO" id="GO:0003677">
    <property type="term" value="F:DNA binding"/>
    <property type="evidence" value="ECO:0007669"/>
    <property type="project" value="InterPro"/>
</dbReference>
<dbReference type="AlphaFoldDB" id="A0A4Z0F4A6"/>
<dbReference type="EMBL" id="SRIO01000047">
    <property type="protein sequence ID" value="TFZ80936.1"/>
    <property type="molecule type" value="Genomic_DNA"/>
</dbReference>
<dbReference type="OrthoDB" id="5801502at2"/>
<keyword evidence="3" id="KW-1185">Reference proteome</keyword>
<dbReference type="Proteomes" id="UP000297890">
    <property type="component" value="Unassembled WGS sequence"/>
</dbReference>
<evidence type="ECO:0000313" key="2">
    <source>
        <dbReference type="EMBL" id="TFZ80936.1"/>
    </source>
</evidence>
<evidence type="ECO:0000259" key="1">
    <source>
        <dbReference type="Pfam" id="PF04471"/>
    </source>
</evidence>
<dbReference type="GO" id="GO:0004519">
    <property type="term" value="F:endonuclease activity"/>
    <property type="evidence" value="ECO:0007669"/>
    <property type="project" value="InterPro"/>
</dbReference>
<name>A0A4Z0F4A6_9GAMM</name>
<protein>
    <recommendedName>
        <fullName evidence="1">Restriction endonuclease type IV Mrr domain-containing protein</fullName>
    </recommendedName>
</protein>
<reference evidence="2 3" key="1">
    <citation type="journal article" date="2019" name="ISME J.">
        <title>Candidatus Macondimonas diazotrophica, a novel gammaproteobacterial genus dominating crude-oil-contaminated coastal sediments.</title>
        <authorList>
            <person name="Karthikeyan S."/>
            <person name="Konstantinidis K."/>
        </authorList>
    </citation>
    <scope>NUCLEOTIDE SEQUENCE [LARGE SCALE GENOMIC DNA]</scope>
    <source>
        <strain evidence="2 3">KTK01</strain>
    </source>
</reference>
<evidence type="ECO:0000313" key="3">
    <source>
        <dbReference type="Proteomes" id="UP000297890"/>
    </source>
</evidence>
<dbReference type="GO" id="GO:0009307">
    <property type="term" value="P:DNA restriction-modification system"/>
    <property type="evidence" value="ECO:0007669"/>
    <property type="project" value="InterPro"/>
</dbReference>
<feature type="domain" description="Restriction endonuclease type IV Mrr" evidence="1">
    <location>
        <begin position="45"/>
        <end position="113"/>
    </location>
</feature>
<dbReference type="InterPro" id="IPR007560">
    <property type="entry name" value="Restrct_endonuc_IV_Mrr"/>
</dbReference>
<dbReference type="RefSeq" id="WP_135282977.1">
    <property type="nucleotide sequence ID" value="NZ_SRIO01000047.1"/>
</dbReference>
<dbReference type="Pfam" id="PF04471">
    <property type="entry name" value="Mrr_cat"/>
    <property type="match status" value="1"/>
</dbReference>
<proteinExistence type="predicted"/>
<comment type="caution">
    <text evidence="2">The sequence shown here is derived from an EMBL/GenBank/DDBJ whole genome shotgun (WGS) entry which is preliminary data.</text>
</comment>
<dbReference type="SUPFAM" id="SSF52980">
    <property type="entry name" value="Restriction endonuclease-like"/>
    <property type="match status" value="1"/>
</dbReference>
<dbReference type="InterPro" id="IPR011335">
    <property type="entry name" value="Restrct_endonuc-II-like"/>
</dbReference>
<gene>
    <name evidence="2" type="ORF">E4680_13660</name>
</gene>
<sequence length="165" mass="17755">MSSEKKWESYEEVATHLLNQYADHFGVGYFEGKQVVPGKSGTSWEIDAKGCSQNGKSIIVVECKRHTKQGINQAIAGALAFSIQDVGAEGGILVSPIGLQKGAKMVASASNVIEVKLDENSTTQDYVLSFLNQVCVGTSASLRVTDSYKITVKDEHGNIIDTREG</sequence>
<accession>A0A4Z0F4A6</accession>